<evidence type="ECO:0008006" key="4">
    <source>
        <dbReference type="Google" id="ProtNLM"/>
    </source>
</evidence>
<organism evidence="2 3">
    <name type="scientific">Legionella maioricensis</name>
    <dbReference type="NCBI Taxonomy" id="2896528"/>
    <lineage>
        <taxon>Bacteria</taxon>
        <taxon>Pseudomonadati</taxon>
        <taxon>Pseudomonadota</taxon>
        <taxon>Gammaproteobacteria</taxon>
        <taxon>Legionellales</taxon>
        <taxon>Legionellaceae</taxon>
        <taxon>Legionella</taxon>
    </lineage>
</organism>
<name>A0A9X2D158_9GAMM</name>
<dbReference type="AlphaFoldDB" id="A0A9X2D158"/>
<protein>
    <recommendedName>
        <fullName evidence="4">Transmembrane protein</fullName>
    </recommendedName>
</protein>
<dbReference type="EMBL" id="JAJKBJ010000010">
    <property type="protein sequence ID" value="MCL9684407.1"/>
    <property type="molecule type" value="Genomic_DNA"/>
</dbReference>
<feature type="signal peptide" evidence="1">
    <location>
        <begin position="1"/>
        <end position="22"/>
    </location>
</feature>
<comment type="caution">
    <text evidence="2">The sequence shown here is derived from an EMBL/GenBank/DDBJ whole genome shotgun (WGS) entry which is preliminary data.</text>
</comment>
<evidence type="ECO:0000313" key="3">
    <source>
        <dbReference type="Proteomes" id="UP001139721"/>
    </source>
</evidence>
<keyword evidence="1" id="KW-0732">Signal</keyword>
<dbReference type="RefSeq" id="WP_250421747.1">
    <property type="nucleotide sequence ID" value="NZ_JAJKBJ010000010.1"/>
</dbReference>
<gene>
    <name evidence="2" type="ORF">LOX96_09905</name>
</gene>
<keyword evidence="3" id="KW-1185">Reference proteome</keyword>
<evidence type="ECO:0000256" key="1">
    <source>
        <dbReference type="SAM" id="SignalP"/>
    </source>
</evidence>
<accession>A0A9X2D158</accession>
<evidence type="ECO:0000313" key="2">
    <source>
        <dbReference type="EMBL" id="MCL9684407.1"/>
    </source>
</evidence>
<reference evidence="2" key="1">
    <citation type="submission" date="2021-11" db="EMBL/GenBank/DDBJ databases">
        <title>Legionella maioricencis sp. nov., a new species isolated from hot water samples in Mallorca.</title>
        <authorList>
            <person name="Crespi S."/>
            <person name="Drasar V."/>
            <person name="Salva-Serra F."/>
            <person name="Jaen-Luchoro D."/>
            <person name="Pineiro-Iglesias B."/>
            <person name="Aliaga F."/>
            <person name="Fernandez-Juarez V."/>
            <person name="Coll G."/>
            <person name="Moore E.R.B."/>
            <person name="Bennasar-Figueras A."/>
        </authorList>
    </citation>
    <scope>NUCLEOTIDE SEQUENCE</scope>
    <source>
        <strain evidence="2">HCPI-6</strain>
    </source>
</reference>
<proteinExistence type="predicted"/>
<sequence length="79" mass="8897">MNYVITLLSVVFFSLFSYAIFAADIPQDVIGSEKFDAMKCISENTQTCINSICLNSEEIDCQSNCQKTAQEKCQQQINE</sequence>
<dbReference type="Proteomes" id="UP001139721">
    <property type="component" value="Unassembled WGS sequence"/>
</dbReference>
<feature type="chain" id="PRO_5040937967" description="Transmembrane protein" evidence="1">
    <location>
        <begin position="23"/>
        <end position="79"/>
    </location>
</feature>